<dbReference type="Proteomes" id="UP000230233">
    <property type="component" value="Chromosome IV"/>
</dbReference>
<sequence length="81" mass="9036">MIIGTIGKVNDQNNNKNLPPTLSPYISITMTGDECENEDECAEFHKNSNDFDDLMMLVTFDDSHVKCSKQDVVRGVAAEKL</sequence>
<accession>A0A2G5U925</accession>
<reference evidence="2" key="1">
    <citation type="submission" date="2017-10" db="EMBL/GenBank/DDBJ databases">
        <title>Rapid genome shrinkage in a self-fertile nematode reveals novel sperm competition proteins.</title>
        <authorList>
            <person name="Yin D."/>
            <person name="Schwarz E.M."/>
            <person name="Thomas C.G."/>
            <person name="Felde R.L."/>
            <person name="Korf I.F."/>
            <person name="Cutter A.D."/>
            <person name="Schartner C.M."/>
            <person name="Ralston E.J."/>
            <person name="Meyer B.J."/>
            <person name="Haag E.S."/>
        </authorList>
    </citation>
    <scope>NUCLEOTIDE SEQUENCE [LARGE SCALE GENOMIC DNA]</scope>
    <source>
        <strain evidence="2">JU1422</strain>
    </source>
</reference>
<protein>
    <submittedName>
        <fullName evidence="1">Uncharacterized protein</fullName>
    </submittedName>
</protein>
<organism evidence="1 2">
    <name type="scientific">Caenorhabditis nigoni</name>
    <dbReference type="NCBI Taxonomy" id="1611254"/>
    <lineage>
        <taxon>Eukaryota</taxon>
        <taxon>Metazoa</taxon>
        <taxon>Ecdysozoa</taxon>
        <taxon>Nematoda</taxon>
        <taxon>Chromadorea</taxon>
        <taxon>Rhabditida</taxon>
        <taxon>Rhabditina</taxon>
        <taxon>Rhabditomorpha</taxon>
        <taxon>Rhabditoidea</taxon>
        <taxon>Rhabditidae</taxon>
        <taxon>Peloderinae</taxon>
        <taxon>Caenorhabditis</taxon>
    </lineage>
</organism>
<evidence type="ECO:0000313" key="1">
    <source>
        <dbReference type="EMBL" id="PIC36019.1"/>
    </source>
</evidence>
<gene>
    <name evidence="1" type="primary">Cnig_chr_IV.g15175</name>
    <name evidence="1" type="ORF">B9Z55_015175</name>
</gene>
<dbReference type="AlphaFoldDB" id="A0A2G5U925"/>
<keyword evidence="2" id="KW-1185">Reference proteome</keyword>
<comment type="caution">
    <text evidence="1">The sequence shown here is derived from an EMBL/GenBank/DDBJ whole genome shotgun (WGS) entry which is preliminary data.</text>
</comment>
<evidence type="ECO:0000313" key="2">
    <source>
        <dbReference type="Proteomes" id="UP000230233"/>
    </source>
</evidence>
<dbReference type="EMBL" id="PDUG01000004">
    <property type="protein sequence ID" value="PIC36019.1"/>
    <property type="molecule type" value="Genomic_DNA"/>
</dbReference>
<name>A0A2G5U925_9PELO</name>
<proteinExistence type="predicted"/>